<feature type="compositionally biased region" description="Polar residues" evidence="1">
    <location>
        <begin position="49"/>
        <end position="59"/>
    </location>
</feature>
<feature type="region of interest" description="Disordered" evidence="1">
    <location>
        <begin position="43"/>
        <end position="81"/>
    </location>
</feature>
<accession>A0A090GDB9</accession>
<proteinExistence type="predicted"/>
<gene>
    <name evidence="2" type="ORF">MPL3365_290043</name>
</gene>
<name>A0A090GDB9_MESPL</name>
<evidence type="ECO:0000313" key="3">
    <source>
        <dbReference type="Proteomes" id="UP000046122"/>
    </source>
</evidence>
<protein>
    <submittedName>
        <fullName evidence="2">Uncharacterized protein</fullName>
    </submittedName>
</protein>
<dbReference type="AlphaFoldDB" id="A0A090GDB9"/>
<organism evidence="2 3">
    <name type="scientific">Mesorhizobium plurifarium</name>
    <dbReference type="NCBI Taxonomy" id="69974"/>
    <lineage>
        <taxon>Bacteria</taxon>
        <taxon>Pseudomonadati</taxon>
        <taxon>Pseudomonadota</taxon>
        <taxon>Alphaproteobacteria</taxon>
        <taxon>Hyphomicrobiales</taxon>
        <taxon>Phyllobacteriaceae</taxon>
        <taxon>Mesorhizobium</taxon>
    </lineage>
</organism>
<evidence type="ECO:0000313" key="2">
    <source>
        <dbReference type="EMBL" id="CDX58005.1"/>
    </source>
</evidence>
<dbReference type="Proteomes" id="UP000046122">
    <property type="component" value="Unassembled WGS sequence"/>
</dbReference>
<reference evidence="2 3" key="1">
    <citation type="submission" date="2014-08" db="EMBL/GenBank/DDBJ databases">
        <authorList>
            <person name="Moulin Lionel"/>
        </authorList>
    </citation>
    <scope>NUCLEOTIDE SEQUENCE [LARGE SCALE GENOMIC DNA]</scope>
</reference>
<dbReference type="EMBL" id="CCNE01000022">
    <property type="protein sequence ID" value="CDX58005.1"/>
    <property type="molecule type" value="Genomic_DNA"/>
</dbReference>
<sequence length="144" mass="15968">MAADRAHRMHQPMARQNLPAPVARRVLFWGDTWQAQLAVAAGDRKRKPSTSQHQLQSVRCTDERGRSHLRGTLSRGGQEGGLAPTFHLDLQERPTFDKPVGRSTDLTFCAIMSSYQLRLAPCHAFEVPFTVGPWLLIGPGLSPS</sequence>
<evidence type="ECO:0000256" key="1">
    <source>
        <dbReference type="SAM" id="MobiDB-lite"/>
    </source>
</evidence>